<reference evidence="5" key="1">
    <citation type="journal article" date="2014" name="Genome Announc.">
        <title>Complete Genome Sequence of Mycoplasma canadense Strain HAZ 360_1 from Bovine Mastitic Milk in Japan.</title>
        <authorList>
            <person name="Hata E."/>
        </authorList>
    </citation>
    <scope>NUCLEOTIDE SEQUENCE [LARGE SCALE GENOMIC DNA]</scope>
    <source>
        <strain evidence="5">HAZ360_1</strain>
    </source>
</reference>
<keyword evidence="4" id="KW-0808">Transferase</keyword>
<evidence type="ECO:0000259" key="3">
    <source>
        <dbReference type="Pfam" id="PF00266"/>
    </source>
</evidence>
<feature type="domain" description="Aminotransferase class V" evidence="3">
    <location>
        <begin position="28"/>
        <end position="385"/>
    </location>
</feature>
<dbReference type="Gene3D" id="3.40.640.10">
    <property type="entry name" value="Type I PLP-dependent aspartate aminotransferase-like (Major domain)"/>
    <property type="match status" value="1"/>
</dbReference>
<evidence type="ECO:0000256" key="2">
    <source>
        <dbReference type="ARBA" id="ARBA00022898"/>
    </source>
</evidence>
<dbReference type="Pfam" id="PF00266">
    <property type="entry name" value="Aminotran_5"/>
    <property type="match status" value="1"/>
</dbReference>
<dbReference type="Gene3D" id="3.90.1150.10">
    <property type="entry name" value="Aspartate Aminotransferase, domain 1"/>
    <property type="match status" value="1"/>
</dbReference>
<name>A0A077L4Z0_9BACT</name>
<dbReference type="HOGENOM" id="CLU_003433_2_5_14"/>
<dbReference type="InterPro" id="IPR000192">
    <property type="entry name" value="Aminotrans_V_dom"/>
</dbReference>
<dbReference type="InterPro" id="IPR015421">
    <property type="entry name" value="PyrdxlP-dep_Trfase_major"/>
</dbReference>
<comment type="cofactor">
    <cofactor evidence="1">
        <name>pyridoxal 5'-phosphate</name>
        <dbReference type="ChEBI" id="CHEBI:597326"/>
    </cofactor>
</comment>
<sequence>MKKKKWEKMKDNKRKKIFPMFKNNLDIIYLDNAALTFKPKSVIKKGVEFYEKFSISTRTADSKIGIKIANDLRNVRQKIANFVQSNENEVIFTQGTTDGLNQIASMLSRITNNGEIIFSYFNHSSAIVPFIENFKNKNIVFKYCEDENSILKSINKNTKILIIPQTTNNFQIKFDLKKIYKKCKKYNTILINDAAQAIAHTKVDFNYCDVLVFSSNKIYGPTGSGALIVKEDILSKLSPIKWGGGQVQDIYQTCSWNMRNSISKWEPGTLNFAGILQMGEALNFLNSFNIKKIQKYETEIANYAYDELLKIKNITIDSKRGDTIILFNINSVSSQDVASYLGNRNIYVRAGAFCAYKFKEVNNLSNSYVRISLALYNNKNDIDVLVETLKNGGNFIEIF</sequence>
<accession>A0A077L4Z0</accession>
<dbReference type="Proteomes" id="UP000031641">
    <property type="component" value="Chromosome"/>
</dbReference>
<dbReference type="KEGG" id="mcan:MCAN360_0070"/>
<evidence type="ECO:0000256" key="1">
    <source>
        <dbReference type="ARBA" id="ARBA00001933"/>
    </source>
</evidence>
<gene>
    <name evidence="4" type="primary">csdA</name>
    <name evidence="4" type="ORF">MCAN360_0070</name>
</gene>
<protein>
    <submittedName>
        <fullName evidence="4">Aminotransferase protein S</fullName>
    </submittedName>
</protein>
<proteinExistence type="predicted"/>
<dbReference type="STRING" id="29554.MCAN360_0070"/>
<keyword evidence="5" id="KW-1185">Reference proteome</keyword>
<dbReference type="SUPFAM" id="SSF53383">
    <property type="entry name" value="PLP-dependent transferases"/>
    <property type="match status" value="1"/>
</dbReference>
<dbReference type="InterPro" id="IPR015422">
    <property type="entry name" value="PyrdxlP-dep_Trfase_small"/>
</dbReference>
<dbReference type="InterPro" id="IPR015424">
    <property type="entry name" value="PyrdxlP-dep_Trfase"/>
</dbReference>
<dbReference type="EMBL" id="AP014631">
    <property type="protein sequence ID" value="BAP39360.1"/>
    <property type="molecule type" value="Genomic_DNA"/>
</dbReference>
<dbReference type="GO" id="GO:0008483">
    <property type="term" value="F:transaminase activity"/>
    <property type="evidence" value="ECO:0007669"/>
    <property type="project" value="UniProtKB-KW"/>
</dbReference>
<evidence type="ECO:0000313" key="5">
    <source>
        <dbReference type="Proteomes" id="UP000031641"/>
    </source>
</evidence>
<evidence type="ECO:0000313" key="4">
    <source>
        <dbReference type="EMBL" id="BAP39360.1"/>
    </source>
</evidence>
<dbReference type="PANTHER" id="PTHR43586">
    <property type="entry name" value="CYSTEINE DESULFURASE"/>
    <property type="match status" value="1"/>
</dbReference>
<keyword evidence="2" id="KW-0663">Pyridoxal phosphate</keyword>
<organism evidence="4 5">
    <name type="scientific">Metamycoplasma canadense</name>
    <dbReference type="NCBI Taxonomy" id="29554"/>
    <lineage>
        <taxon>Bacteria</taxon>
        <taxon>Bacillati</taxon>
        <taxon>Mycoplasmatota</taxon>
        <taxon>Mycoplasmoidales</taxon>
        <taxon>Metamycoplasmataceae</taxon>
        <taxon>Metamycoplasma</taxon>
    </lineage>
</organism>
<dbReference type="AlphaFoldDB" id="A0A077L4Z0"/>
<dbReference type="PANTHER" id="PTHR43586:SF8">
    <property type="entry name" value="CYSTEINE DESULFURASE 1, CHLOROPLASTIC"/>
    <property type="match status" value="1"/>
</dbReference>
<keyword evidence="4" id="KW-0032">Aminotransferase</keyword>